<feature type="region of interest" description="Disordered" evidence="3">
    <location>
        <begin position="968"/>
        <end position="1016"/>
    </location>
</feature>
<organism evidence="5 6">
    <name type="scientific">Ascochyta lentis</name>
    <dbReference type="NCBI Taxonomy" id="205686"/>
    <lineage>
        <taxon>Eukaryota</taxon>
        <taxon>Fungi</taxon>
        <taxon>Dikarya</taxon>
        <taxon>Ascomycota</taxon>
        <taxon>Pezizomycotina</taxon>
        <taxon>Dothideomycetes</taxon>
        <taxon>Pleosporomycetidae</taxon>
        <taxon>Pleosporales</taxon>
        <taxon>Pleosporineae</taxon>
        <taxon>Didymellaceae</taxon>
        <taxon>Ascochyta</taxon>
    </lineage>
</organism>
<feature type="compositionally biased region" description="Basic and acidic residues" evidence="3">
    <location>
        <begin position="560"/>
        <end position="581"/>
    </location>
</feature>
<keyword evidence="1" id="KW-0863">Zinc-finger</keyword>
<keyword evidence="1" id="KW-0479">Metal-binding</keyword>
<dbReference type="PROSITE" id="PS00028">
    <property type="entry name" value="ZINC_FINGER_C2H2_1"/>
    <property type="match status" value="1"/>
</dbReference>
<dbReference type="GO" id="GO:0008270">
    <property type="term" value="F:zinc ion binding"/>
    <property type="evidence" value="ECO:0007669"/>
    <property type="project" value="UniProtKB-KW"/>
</dbReference>
<gene>
    <name evidence="5" type="ORF">EKO04_000315</name>
</gene>
<dbReference type="PROSITE" id="PS50157">
    <property type="entry name" value="ZINC_FINGER_C2H2_2"/>
    <property type="match status" value="1"/>
</dbReference>
<accession>A0A8H7JC66</accession>
<feature type="compositionally biased region" description="Polar residues" evidence="3">
    <location>
        <begin position="972"/>
        <end position="1016"/>
    </location>
</feature>
<feature type="compositionally biased region" description="Basic and acidic residues" evidence="3">
    <location>
        <begin position="919"/>
        <end position="934"/>
    </location>
</feature>
<evidence type="ECO:0000256" key="3">
    <source>
        <dbReference type="SAM" id="MobiDB-lite"/>
    </source>
</evidence>
<feature type="compositionally biased region" description="Acidic residues" evidence="3">
    <location>
        <begin position="107"/>
        <end position="121"/>
    </location>
</feature>
<evidence type="ECO:0000256" key="2">
    <source>
        <dbReference type="SAM" id="Coils"/>
    </source>
</evidence>
<dbReference type="EMBL" id="RZGK01000002">
    <property type="protein sequence ID" value="KAF9700891.1"/>
    <property type="molecule type" value="Genomic_DNA"/>
</dbReference>
<name>A0A8H7JC66_9PLEO</name>
<dbReference type="AlphaFoldDB" id="A0A8H7JC66"/>
<evidence type="ECO:0000313" key="6">
    <source>
        <dbReference type="Proteomes" id="UP000651452"/>
    </source>
</evidence>
<reference evidence="5" key="1">
    <citation type="submission" date="2018-12" db="EMBL/GenBank/DDBJ databases">
        <authorList>
            <person name="Syme R.A."/>
            <person name="Farfan-Caceres L."/>
            <person name="Lichtenzveig J."/>
        </authorList>
    </citation>
    <scope>NUCLEOTIDE SEQUENCE</scope>
    <source>
        <strain evidence="5">Al4</strain>
    </source>
</reference>
<dbReference type="PANTHER" id="PTHR35391">
    <property type="entry name" value="C2H2-TYPE DOMAIN-CONTAINING PROTEIN-RELATED"/>
    <property type="match status" value="1"/>
</dbReference>
<reference evidence="5" key="2">
    <citation type="submission" date="2020-09" db="EMBL/GenBank/DDBJ databases">
        <title>Reference genome assembly for Australian Ascochyta lentis isolate Al4.</title>
        <authorList>
            <person name="Lee R.C."/>
            <person name="Farfan-Caceres L.M."/>
            <person name="Debler J.W."/>
            <person name="Williams A.H."/>
            <person name="Henares B.M."/>
        </authorList>
    </citation>
    <scope>NUCLEOTIDE SEQUENCE</scope>
    <source>
        <strain evidence="5">Al4</strain>
    </source>
</reference>
<comment type="caution">
    <text evidence="5">The sequence shown here is derived from an EMBL/GenBank/DDBJ whole genome shotgun (WGS) entry which is preliminary data.</text>
</comment>
<dbReference type="InterPro" id="IPR058925">
    <property type="entry name" value="zf-C2H2_AcuF"/>
</dbReference>
<dbReference type="OrthoDB" id="6133115at2759"/>
<keyword evidence="1" id="KW-0862">Zinc</keyword>
<dbReference type="Proteomes" id="UP000651452">
    <property type="component" value="Unassembled WGS sequence"/>
</dbReference>
<evidence type="ECO:0000313" key="5">
    <source>
        <dbReference type="EMBL" id="KAF9700891.1"/>
    </source>
</evidence>
<feature type="region of interest" description="Disordered" evidence="3">
    <location>
        <begin position="560"/>
        <end position="678"/>
    </location>
</feature>
<dbReference type="SMART" id="SM00355">
    <property type="entry name" value="ZnF_C2H2"/>
    <property type="match status" value="3"/>
</dbReference>
<feature type="coiled-coil region" evidence="2">
    <location>
        <begin position="748"/>
        <end position="812"/>
    </location>
</feature>
<keyword evidence="2" id="KW-0175">Coiled coil</keyword>
<feature type="region of interest" description="Disordered" evidence="3">
    <location>
        <begin position="909"/>
        <end position="941"/>
    </location>
</feature>
<sequence>MASAIPISAAVDDCARAFLSLASSLEKPTRFAEQVDAEEILDEFDRFKLWAGNIAAHRKGRRSLENRLRDAARLKGETHGLLVLLTNALKKALAIADEACIPWDEETYSDSESEHSDDDTSNPDLQGYTELKQLYASIKTAITSLMRISMAIREPAPNSQSRSIDKSHFEQHDIQHVQNKFPSASPYLTERLGHAISSRRQYLTYRETHHEKLTKGIDKLGLEAARTEFTTNSTEATRLERTASFNIMDGNDDDDDTASQASYATSIDATVRAPKLPKEAREREHYDCPFCFALVAIHTTAAWKRHVYQDLHPYCCTFANCTTADKLYDSRHAWFAHELEAHHSSFQCVQGCSKVFRTESEFESHVRSKHEDLAAPAVYSALRRASARTPGLTEETVCKLFDKRMTLCAMQKHLGHHHEQLALFALPANLDDTEDNPDEDDQDSLLRFEEHREEGEDELTDTSDASETEELIQIFDDQYGNLISPENLGRTPQETIPEDYAFEDDIDNQKKRKNNAGSEPDLEEHREHEYGVALDARRRQRLWEEQRSRQEAQDREIAANLMRDENSRAQDRAEQRADKTFAGHARVPDYSTSSGKSKDGGHQASVDSEVFRYSYSEDESDGEDEEEAFEKSRQVHLARVNDVTDDAESQAEPEYRASLQGLAKSESTAEGSERATEEVLDEFNAKEVPTEIFVAEAQTQHGNVASEAAVQQAAADAYNKKKAQEDKEAAEEYDRIIYEYERKKVLDAEKAKIAREELVLQLKLEEEKRKQNDKEEYEAFLLKQMQIADTEKLQQEAENRELEEAMRTRLQEFGFEESQIQTMMQAEKTTAGEKGKAAMSADDHSYLSTPMPTYAKVRAEHLDVETLHYYDIPYEYDTDPNYIIVLREMSAREIDVIFEHTRRLRLNLPVTDAGQGSRQSEESRSKIQSSEKRQRQPGQEELTQVSAYETHGSGAQSPDNQFSDLAAEEVDPSQTLSATEDQAGSTGNKLFTNTKHRASLSSNPTSNNIKADNTRTSKSAVVHDKIDPFRTSRFKVGDRVRMPLIQDGVRVKGLFTIYRTTLNTRGDFEYILTDNPTGQLYRNGATVREMDIKPSWK</sequence>
<dbReference type="PANTHER" id="PTHR35391:SF7">
    <property type="entry name" value="C2H2-TYPE DOMAIN-CONTAINING PROTEIN"/>
    <property type="match status" value="1"/>
</dbReference>
<feature type="compositionally biased region" description="Acidic residues" evidence="3">
    <location>
        <begin position="616"/>
        <end position="628"/>
    </location>
</feature>
<feature type="domain" description="C2H2-type" evidence="4">
    <location>
        <begin position="346"/>
        <end position="375"/>
    </location>
</feature>
<keyword evidence="6" id="KW-1185">Reference proteome</keyword>
<evidence type="ECO:0000256" key="1">
    <source>
        <dbReference type="PROSITE-ProRule" id="PRU00042"/>
    </source>
</evidence>
<feature type="region of interest" description="Disordered" evidence="3">
    <location>
        <begin position="107"/>
        <end position="126"/>
    </location>
</feature>
<feature type="region of interest" description="Disordered" evidence="3">
    <location>
        <begin position="501"/>
        <end position="531"/>
    </location>
</feature>
<proteinExistence type="predicted"/>
<dbReference type="Pfam" id="PF26082">
    <property type="entry name" value="zf-C2H2_AcuF"/>
    <property type="match status" value="1"/>
</dbReference>
<evidence type="ECO:0000259" key="4">
    <source>
        <dbReference type="PROSITE" id="PS50157"/>
    </source>
</evidence>
<dbReference type="InterPro" id="IPR013087">
    <property type="entry name" value="Znf_C2H2_type"/>
</dbReference>
<protein>
    <recommendedName>
        <fullName evidence="4">C2H2-type domain-containing protein</fullName>
    </recommendedName>
</protein>